<evidence type="ECO:0000256" key="1">
    <source>
        <dbReference type="ARBA" id="ARBA00004496"/>
    </source>
</evidence>
<dbReference type="AlphaFoldDB" id="A0A0F8XIR5"/>
<keyword evidence="4" id="KW-0143">Chaperone</keyword>
<keyword evidence="2" id="KW-0963">Cytoplasm</keyword>
<evidence type="ECO:0008006" key="6">
    <source>
        <dbReference type="Google" id="ProtNLM"/>
    </source>
</evidence>
<dbReference type="EMBL" id="LAZR01062711">
    <property type="protein sequence ID" value="KKK60960.1"/>
    <property type="molecule type" value="Genomic_DNA"/>
</dbReference>
<evidence type="ECO:0000256" key="2">
    <source>
        <dbReference type="ARBA" id="ARBA00022490"/>
    </source>
</evidence>
<sequence>MVRQSNIQTIENSWQRVVDLSQSILQLALEKNWGAISELAIDRHQSVLQHFVTFPVGPETAGFYTHRIDLFLKQEEKIKDIAGQARKKAMKEGVLLQQNRRAVEAYHNS</sequence>
<gene>
    <name evidence="5" type="ORF">LCGC14_3019130</name>
</gene>
<evidence type="ECO:0000313" key="5">
    <source>
        <dbReference type="EMBL" id="KKK60960.1"/>
    </source>
</evidence>
<evidence type="ECO:0000256" key="4">
    <source>
        <dbReference type="ARBA" id="ARBA00023186"/>
    </source>
</evidence>
<dbReference type="InterPro" id="IPR008622">
    <property type="entry name" value="FliT"/>
</dbReference>
<reference evidence="5" key="1">
    <citation type="journal article" date="2015" name="Nature">
        <title>Complex archaea that bridge the gap between prokaryotes and eukaryotes.</title>
        <authorList>
            <person name="Spang A."/>
            <person name="Saw J.H."/>
            <person name="Jorgensen S.L."/>
            <person name="Zaremba-Niedzwiedzka K."/>
            <person name="Martijn J."/>
            <person name="Lind A.E."/>
            <person name="van Eijk R."/>
            <person name="Schleper C."/>
            <person name="Guy L."/>
            <person name="Ettema T.J."/>
        </authorList>
    </citation>
    <scope>NUCLEOTIDE SEQUENCE</scope>
</reference>
<protein>
    <recommendedName>
        <fullName evidence="6">Flagellar protein FliT</fullName>
    </recommendedName>
</protein>
<comment type="caution">
    <text evidence="5">The sequence shown here is derived from an EMBL/GenBank/DDBJ whole genome shotgun (WGS) entry which is preliminary data.</text>
</comment>
<accession>A0A0F8XIR5</accession>
<proteinExistence type="predicted"/>
<comment type="subcellular location">
    <subcellularLocation>
        <location evidence="1">Cytoplasm</location>
    </subcellularLocation>
</comment>
<evidence type="ECO:0000256" key="3">
    <source>
        <dbReference type="ARBA" id="ARBA00022795"/>
    </source>
</evidence>
<name>A0A0F8XIR5_9ZZZZ</name>
<dbReference type="Pfam" id="PF05400">
    <property type="entry name" value="FliT"/>
    <property type="match status" value="1"/>
</dbReference>
<organism evidence="5">
    <name type="scientific">marine sediment metagenome</name>
    <dbReference type="NCBI Taxonomy" id="412755"/>
    <lineage>
        <taxon>unclassified sequences</taxon>
        <taxon>metagenomes</taxon>
        <taxon>ecological metagenomes</taxon>
    </lineage>
</organism>
<keyword evidence="3" id="KW-1005">Bacterial flagellum biogenesis</keyword>